<dbReference type="Proteomes" id="UP000597762">
    <property type="component" value="Unassembled WGS sequence"/>
</dbReference>
<accession>A0A812AZQ1</accession>
<protein>
    <submittedName>
        <fullName evidence="2">Uncharacterized protein</fullName>
    </submittedName>
</protein>
<keyword evidence="3" id="KW-1185">Reference proteome</keyword>
<proteinExistence type="predicted"/>
<reference evidence="2" key="1">
    <citation type="submission" date="2021-01" db="EMBL/GenBank/DDBJ databases">
        <authorList>
            <person name="Li R."/>
            <person name="Bekaert M."/>
        </authorList>
    </citation>
    <scope>NUCLEOTIDE SEQUENCE</scope>
    <source>
        <strain evidence="2">Farmed</strain>
    </source>
</reference>
<comment type="caution">
    <text evidence="2">The sequence shown here is derived from an EMBL/GenBank/DDBJ whole genome shotgun (WGS) entry which is preliminary data.</text>
</comment>
<evidence type="ECO:0000313" key="3">
    <source>
        <dbReference type="Proteomes" id="UP000597762"/>
    </source>
</evidence>
<organism evidence="2 3">
    <name type="scientific">Acanthosepion pharaonis</name>
    <name type="common">Pharaoh cuttlefish</name>
    <name type="synonym">Sepia pharaonis</name>
    <dbReference type="NCBI Taxonomy" id="158019"/>
    <lineage>
        <taxon>Eukaryota</taxon>
        <taxon>Metazoa</taxon>
        <taxon>Spiralia</taxon>
        <taxon>Lophotrochozoa</taxon>
        <taxon>Mollusca</taxon>
        <taxon>Cephalopoda</taxon>
        <taxon>Coleoidea</taxon>
        <taxon>Decapodiformes</taxon>
        <taxon>Sepiida</taxon>
        <taxon>Sepiina</taxon>
        <taxon>Sepiidae</taxon>
        <taxon>Acanthosepion</taxon>
    </lineage>
</organism>
<dbReference type="EMBL" id="CAHIKZ030000273">
    <property type="protein sequence ID" value="CAE1165405.1"/>
    <property type="molecule type" value="Genomic_DNA"/>
</dbReference>
<feature type="compositionally biased region" description="Polar residues" evidence="1">
    <location>
        <begin position="168"/>
        <end position="177"/>
    </location>
</feature>
<feature type="compositionally biased region" description="Polar residues" evidence="1">
    <location>
        <begin position="200"/>
        <end position="215"/>
    </location>
</feature>
<name>A0A812AZQ1_ACAPH</name>
<feature type="region of interest" description="Disordered" evidence="1">
    <location>
        <begin position="1"/>
        <end position="227"/>
    </location>
</feature>
<feature type="compositionally biased region" description="Polar residues" evidence="1">
    <location>
        <begin position="30"/>
        <end position="39"/>
    </location>
</feature>
<gene>
    <name evidence="2" type="ORF">SPHA_8455</name>
</gene>
<feature type="compositionally biased region" description="Basic and acidic residues" evidence="1">
    <location>
        <begin position="130"/>
        <end position="140"/>
    </location>
</feature>
<feature type="compositionally biased region" description="Polar residues" evidence="1">
    <location>
        <begin position="95"/>
        <end position="129"/>
    </location>
</feature>
<evidence type="ECO:0000313" key="2">
    <source>
        <dbReference type="EMBL" id="CAE1165405.1"/>
    </source>
</evidence>
<evidence type="ECO:0000256" key="1">
    <source>
        <dbReference type="SAM" id="MobiDB-lite"/>
    </source>
</evidence>
<dbReference type="AlphaFoldDB" id="A0A812AZQ1"/>
<sequence length="227" mass="25192">MNPPNVGVTNVGPNGRYMSDQRHLMCPSKQGISWPTAVSKTHADKIRSAHINQPSRSSHSAEKLPNQQKRTDFPLPAESPSLVQAQAHVQDEIILSSSPKNKPYQVSSEYHNQPSPKLSHTGNGYSRTEQSTDQREKNEDMAASQYCNPQPKQSEESAQETEMRPLGQTVNYPSDTTIVARGFYTPSLAQNTDHKDSMTEDSNSSDISQQSTGNIYRNPRPLPPVPH</sequence>